<evidence type="ECO:0000313" key="6">
    <source>
        <dbReference type="EMBL" id="MPY40743.1"/>
    </source>
</evidence>
<feature type="domain" description="IclR-ED" evidence="5">
    <location>
        <begin position="76"/>
        <end position="258"/>
    </location>
</feature>
<dbReference type="InterPro" id="IPR050707">
    <property type="entry name" value="HTH_MetabolicPath_Reg"/>
</dbReference>
<gene>
    <name evidence="6" type="ORF">FNH04_12730</name>
</gene>
<evidence type="ECO:0000313" key="7">
    <source>
        <dbReference type="Proteomes" id="UP000326979"/>
    </source>
</evidence>
<dbReference type="SMART" id="SM00346">
    <property type="entry name" value="HTH_ICLR"/>
    <property type="match status" value="1"/>
</dbReference>
<dbReference type="SUPFAM" id="SSF55781">
    <property type="entry name" value="GAF domain-like"/>
    <property type="match status" value="1"/>
</dbReference>
<evidence type="ECO:0000256" key="2">
    <source>
        <dbReference type="ARBA" id="ARBA00023125"/>
    </source>
</evidence>
<dbReference type="Gene3D" id="3.30.450.40">
    <property type="match status" value="1"/>
</dbReference>
<dbReference type="PROSITE" id="PS51077">
    <property type="entry name" value="HTH_ICLR"/>
    <property type="match status" value="1"/>
</dbReference>
<keyword evidence="2" id="KW-0238">DNA-binding</keyword>
<keyword evidence="7" id="KW-1185">Reference proteome</keyword>
<accession>A0A5N8VZS7</accession>
<dbReference type="InterPro" id="IPR036390">
    <property type="entry name" value="WH_DNA-bd_sf"/>
</dbReference>
<dbReference type="InterPro" id="IPR036388">
    <property type="entry name" value="WH-like_DNA-bd_sf"/>
</dbReference>
<dbReference type="GO" id="GO:0045892">
    <property type="term" value="P:negative regulation of DNA-templated transcription"/>
    <property type="evidence" value="ECO:0007669"/>
    <property type="project" value="TreeGrafter"/>
</dbReference>
<dbReference type="Pfam" id="PF01614">
    <property type="entry name" value="IclR_C"/>
    <property type="match status" value="1"/>
</dbReference>
<evidence type="ECO:0000259" key="4">
    <source>
        <dbReference type="PROSITE" id="PS51077"/>
    </source>
</evidence>
<protein>
    <submittedName>
        <fullName evidence="6">IclR family transcriptional regulator</fullName>
    </submittedName>
</protein>
<dbReference type="Pfam" id="PF09339">
    <property type="entry name" value="HTH_IclR"/>
    <property type="match status" value="1"/>
</dbReference>
<dbReference type="PROSITE" id="PS51078">
    <property type="entry name" value="ICLR_ED"/>
    <property type="match status" value="1"/>
</dbReference>
<dbReference type="PANTHER" id="PTHR30136">
    <property type="entry name" value="HELIX-TURN-HELIX TRANSCRIPTIONAL REGULATOR, ICLR FAMILY"/>
    <property type="match status" value="1"/>
</dbReference>
<dbReference type="GO" id="GO:0003677">
    <property type="term" value="F:DNA binding"/>
    <property type="evidence" value="ECO:0007669"/>
    <property type="project" value="UniProtKB-KW"/>
</dbReference>
<name>A0A5N8VZS7_9ACTN</name>
<evidence type="ECO:0000256" key="3">
    <source>
        <dbReference type="ARBA" id="ARBA00023163"/>
    </source>
</evidence>
<reference evidence="6 7" key="1">
    <citation type="submission" date="2019-07" db="EMBL/GenBank/DDBJ databases">
        <title>New species of Amycolatopsis and Streptomyces.</title>
        <authorList>
            <person name="Duangmal K."/>
            <person name="Teo W.F.A."/>
            <person name="Lipun K."/>
        </authorList>
    </citation>
    <scope>NUCLEOTIDE SEQUENCE [LARGE SCALE GENOMIC DNA]</scope>
    <source>
        <strain evidence="6 7">TISTR 2346</strain>
    </source>
</reference>
<dbReference type="OrthoDB" id="9000968at2"/>
<dbReference type="SUPFAM" id="SSF46785">
    <property type="entry name" value="Winged helix' DNA-binding domain"/>
    <property type="match status" value="1"/>
</dbReference>
<keyword evidence="1" id="KW-0805">Transcription regulation</keyword>
<dbReference type="AlphaFoldDB" id="A0A5N8VZS7"/>
<organism evidence="6 7">
    <name type="scientific">Streptomyces phyllanthi</name>
    <dbReference type="NCBI Taxonomy" id="1803180"/>
    <lineage>
        <taxon>Bacteria</taxon>
        <taxon>Bacillati</taxon>
        <taxon>Actinomycetota</taxon>
        <taxon>Actinomycetes</taxon>
        <taxon>Kitasatosporales</taxon>
        <taxon>Streptomycetaceae</taxon>
        <taxon>Streptomyces</taxon>
    </lineage>
</organism>
<comment type="caution">
    <text evidence="6">The sequence shown here is derived from an EMBL/GenBank/DDBJ whole genome shotgun (WGS) entry which is preliminary data.</text>
</comment>
<dbReference type="Gene3D" id="1.10.10.10">
    <property type="entry name" value="Winged helix-like DNA-binding domain superfamily/Winged helix DNA-binding domain"/>
    <property type="match status" value="1"/>
</dbReference>
<dbReference type="GO" id="GO:0003700">
    <property type="term" value="F:DNA-binding transcription factor activity"/>
    <property type="evidence" value="ECO:0007669"/>
    <property type="project" value="TreeGrafter"/>
</dbReference>
<dbReference type="PANTHER" id="PTHR30136:SF24">
    <property type="entry name" value="HTH-TYPE TRANSCRIPTIONAL REPRESSOR ALLR"/>
    <property type="match status" value="1"/>
</dbReference>
<evidence type="ECO:0000256" key="1">
    <source>
        <dbReference type="ARBA" id="ARBA00023015"/>
    </source>
</evidence>
<sequence length="272" mass="29704">MTAPPRRNQASSLRRALTVLEYIRDHAGTGRGVSLTRIAEDLGINKSTVLRLATPLMETALLDRDRETGWFRLGHGTLRLGQAYLSSIDLRSVAAEPLRLLQHAVGETCHLVVYEPPDVVYIDKVENETNVRMASRIGSRVPAYRTAVGKAILAWLGEDAFRAVVAAGMAPVTPHTVTDPERLRAELARVRRQGYAIDDRENEPEVRCVAAPVFDHTDAAVGALSVSGLTTRMTPARVREVGPMVVRTGLEISHVLGSPRARDIGQHRAPGC</sequence>
<dbReference type="InterPro" id="IPR014757">
    <property type="entry name" value="Tscrpt_reg_IclR_C"/>
</dbReference>
<evidence type="ECO:0000259" key="5">
    <source>
        <dbReference type="PROSITE" id="PS51078"/>
    </source>
</evidence>
<dbReference type="EMBL" id="VJZE01000067">
    <property type="protein sequence ID" value="MPY40743.1"/>
    <property type="molecule type" value="Genomic_DNA"/>
</dbReference>
<dbReference type="RefSeq" id="WP_152783539.1">
    <property type="nucleotide sequence ID" value="NZ_BAABEQ010000032.1"/>
</dbReference>
<dbReference type="Proteomes" id="UP000326979">
    <property type="component" value="Unassembled WGS sequence"/>
</dbReference>
<proteinExistence type="predicted"/>
<keyword evidence="3" id="KW-0804">Transcription</keyword>
<dbReference type="InterPro" id="IPR029016">
    <property type="entry name" value="GAF-like_dom_sf"/>
</dbReference>
<dbReference type="InterPro" id="IPR005471">
    <property type="entry name" value="Tscrpt_reg_IclR_N"/>
</dbReference>
<feature type="domain" description="HTH iclR-type" evidence="4">
    <location>
        <begin position="10"/>
        <end position="75"/>
    </location>
</feature>